<accession>A0A8S5QZZ2</accession>
<evidence type="ECO:0000313" key="1">
    <source>
        <dbReference type="EMBL" id="DAE24823.1"/>
    </source>
</evidence>
<name>A0A8S5QZZ2_9CAUD</name>
<sequence>MKRIEDMIYRMAVYLLASSILRFDSRWGGKHQDKNAGLTMTRVNGKEYEFRWFLRESHPIIERTSTDESAKYDELIRHLGFSANSETPAR</sequence>
<dbReference type="EMBL" id="BK015784">
    <property type="protein sequence ID" value="DAE24823.1"/>
    <property type="molecule type" value="Genomic_DNA"/>
</dbReference>
<protein>
    <submittedName>
        <fullName evidence="1">Uncharacterized protein</fullName>
    </submittedName>
</protein>
<reference evidence="1" key="1">
    <citation type="journal article" date="2021" name="Proc. Natl. Acad. Sci. U.S.A.">
        <title>A Catalog of Tens of Thousands of Viruses from Human Metagenomes Reveals Hidden Associations with Chronic Diseases.</title>
        <authorList>
            <person name="Tisza M.J."/>
            <person name="Buck C.B."/>
        </authorList>
    </citation>
    <scope>NUCLEOTIDE SEQUENCE</scope>
    <source>
        <strain evidence="1">CteBs22</strain>
    </source>
</reference>
<organism evidence="1">
    <name type="scientific">Myoviridae sp. cteBs22</name>
    <dbReference type="NCBI Taxonomy" id="2826675"/>
    <lineage>
        <taxon>Viruses</taxon>
        <taxon>Duplodnaviria</taxon>
        <taxon>Heunggongvirae</taxon>
        <taxon>Uroviricota</taxon>
        <taxon>Caudoviricetes</taxon>
    </lineage>
</organism>
<proteinExistence type="predicted"/>